<evidence type="ECO:0000256" key="4">
    <source>
        <dbReference type="ARBA" id="ARBA00023002"/>
    </source>
</evidence>
<organism evidence="6 7">
    <name type="scientific">Novosphingobium piscinae</name>
    <dbReference type="NCBI Taxonomy" id="1507448"/>
    <lineage>
        <taxon>Bacteria</taxon>
        <taxon>Pseudomonadati</taxon>
        <taxon>Pseudomonadota</taxon>
        <taxon>Alphaproteobacteria</taxon>
        <taxon>Sphingomonadales</taxon>
        <taxon>Sphingomonadaceae</taxon>
        <taxon>Novosphingobium</taxon>
    </lineage>
</organism>
<evidence type="ECO:0000256" key="3">
    <source>
        <dbReference type="ARBA" id="ARBA00022827"/>
    </source>
</evidence>
<dbReference type="SUPFAM" id="SSF51905">
    <property type="entry name" value="FAD/NAD(P)-binding domain"/>
    <property type="match status" value="1"/>
</dbReference>
<dbReference type="Gene3D" id="3.90.700.10">
    <property type="entry name" value="Succinate dehydrogenase/fumarate reductase flavoprotein, catalytic domain"/>
    <property type="match status" value="1"/>
</dbReference>
<dbReference type="InterPro" id="IPR003953">
    <property type="entry name" value="FAD-dep_OxRdtase_2_FAD-bd"/>
</dbReference>
<proteinExistence type="predicted"/>
<gene>
    <name evidence="6" type="ORF">H7F53_11895</name>
</gene>
<evidence type="ECO:0000256" key="1">
    <source>
        <dbReference type="ARBA" id="ARBA00001974"/>
    </source>
</evidence>
<dbReference type="EMBL" id="JACLAX010000011">
    <property type="protein sequence ID" value="MBC2669848.1"/>
    <property type="molecule type" value="Genomic_DNA"/>
</dbReference>
<keyword evidence="3" id="KW-0274">FAD</keyword>
<evidence type="ECO:0000313" key="6">
    <source>
        <dbReference type="EMBL" id="MBC2669848.1"/>
    </source>
</evidence>
<protein>
    <submittedName>
        <fullName evidence="6">FAD-dependent oxidoreductase</fullName>
    </submittedName>
</protein>
<dbReference type="AlphaFoldDB" id="A0A7X1FZG8"/>
<dbReference type="RefSeq" id="WP_185679710.1">
    <property type="nucleotide sequence ID" value="NZ_JACLAX010000011.1"/>
</dbReference>
<dbReference type="InterPro" id="IPR050315">
    <property type="entry name" value="FAD-oxidoreductase_2"/>
</dbReference>
<dbReference type="Gene3D" id="3.50.50.60">
    <property type="entry name" value="FAD/NAD(P)-binding domain"/>
    <property type="match status" value="1"/>
</dbReference>
<evidence type="ECO:0000256" key="2">
    <source>
        <dbReference type="ARBA" id="ARBA00022630"/>
    </source>
</evidence>
<keyword evidence="4" id="KW-0560">Oxidoreductase</keyword>
<dbReference type="PANTHER" id="PTHR43400:SF10">
    <property type="entry name" value="3-OXOSTEROID 1-DEHYDROGENASE"/>
    <property type="match status" value="1"/>
</dbReference>
<dbReference type="InterPro" id="IPR036188">
    <property type="entry name" value="FAD/NAD-bd_sf"/>
</dbReference>
<feature type="domain" description="FAD-dependent oxidoreductase 2 FAD-binding" evidence="5">
    <location>
        <begin position="16"/>
        <end position="433"/>
    </location>
</feature>
<name>A0A7X1FZG8_9SPHN</name>
<dbReference type="Proteomes" id="UP000551327">
    <property type="component" value="Unassembled WGS sequence"/>
</dbReference>
<comment type="caution">
    <text evidence="6">The sequence shown here is derived from an EMBL/GenBank/DDBJ whole genome shotgun (WGS) entry which is preliminary data.</text>
</comment>
<accession>A0A7X1FZG8</accession>
<keyword evidence="2" id="KW-0285">Flavoprotein</keyword>
<dbReference type="GO" id="GO:0016491">
    <property type="term" value="F:oxidoreductase activity"/>
    <property type="evidence" value="ECO:0007669"/>
    <property type="project" value="UniProtKB-KW"/>
</dbReference>
<dbReference type="InterPro" id="IPR027477">
    <property type="entry name" value="Succ_DH/fumarate_Rdtase_cat_sf"/>
</dbReference>
<dbReference type="SUPFAM" id="SSF56425">
    <property type="entry name" value="Succinate dehydrogenase/fumarate reductase flavoprotein, catalytic domain"/>
    <property type="match status" value="1"/>
</dbReference>
<evidence type="ECO:0000313" key="7">
    <source>
        <dbReference type="Proteomes" id="UP000551327"/>
    </source>
</evidence>
<comment type="cofactor">
    <cofactor evidence="1">
        <name>FAD</name>
        <dbReference type="ChEBI" id="CHEBI:57692"/>
    </cofactor>
</comment>
<dbReference type="Pfam" id="PF00890">
    <property type="entry name" value="FAD_binding_2"/>
    <property type="match status" value="1"/>
</dbReference>
<reference evidence="6 7" key="1">
    <citation type="submission" date="2020-08" db="EMBL/GenBank/DDBJ databases">
        <title>The genome sequence of type strain Novosphingobium piscinae KCTC 42194.</title>
        <authorList>
            <person name="Liu Y."/>
        </authorList>
    </citation>
    <scope>NUCLEOTIDE SEQUENCE [LARGE SCALE GENOMIC DNA]</scope>
    <source>
        <strain evidence="6 7">KCTC 42194</strain>
    </source>
</reference>
<keyword evidence="7" id="KW-1185">Reference proteome</keyword>
<sequence length="473" mass="48991">MSEDNGADLFEFTVPVLVVGGGACGCIAALAARDAGAEVLLVEQDERPMGSTGMSQGLVCAAGTRAQARHAIVDSPDAFFADIMAKTRGLTDPVLARAIADHSGPTLDWMAEAHDLPWELDTGFRPAYGNSTFRVHGWRGHGGQDMVDLLHARLADAGVDVLLPAQLVDIHADSTGRVLGVSLQRPDGAIERVGCQALVLACGGFAANRALVARYMPEMAQARNNGHEGSQGTGLWVGERLGAAFGDMGAYQGYAMLTDPQGISVPPGVPIAGGILVNVEGRRFTDELADIAGMVHPVMAQPGDHVWVVYDRRIESLVEYIPEMQALLELNAARQADTVEALAAAIGVPAAALSATLAEAHAAQAAGRSDSFGRAWGDDRPPVAPYRALKVIGAIYHTQGGLQIDGGARVVRPDGTPLPNLFAGGGAARSVSGPAHWGYLPAMGLSTAVTFGRLAGLGAAQVVAPGEKASALI</sequence>
<dbReference type="PANTHER" id="PTHR43400">
    <property type="entry name" value="FUMARATE REDUCTASE"/>
    <property type="match status" value="1"/>
</dbReference>
<dbReference type="GO" id="GO:0008202">
    <property type="term" value="P:steroid metabolic process"/>
    <property type="evidence" value="ECO:0007669"/>
    <property type="project" value="UniProtKB-ARBA"/>
</dbReference>
<evidence type="ECO:0000259" key="5">
    <source>
        <dbReference type="Pfam" id="PF00890"/>
    </source>
</evidence>